<dbReference type="InterPro" id="IPR049100">
    <property type="entry name" value="TAGT"/>
</dbReference>
<dbReference type="KEGG" id="vg:29080618"/>
<keyword evidence="3" id="KW-1185">Reference proteome</keyword>
<name>A0A159B7X0_9CAUD</name>
<feature type="domain" description="TET-Associated Glycosyltransferase" evidence="1">
    <location>
        <begin position="5"/>
        <end position="202"/>
    </location>
</feature>
<dbReference type="GO" id="GO:0016740">
    <property type="term" value="F:transferase activity"/>
    <property type="evidence" value="ECO:0007669"/>
    <property type="project" value="UniProtKB-KW"/>
</dbReference>
<dbReference type="Pfam" id="PF20691">
    <property type="entry name" value="TAGT"/>
    <property type="match status" value="1"/>
</dbReference>
<keyword evidence="2" id="KW-0808">Transferase</keyword>
<proteinExistence type="predicted"/>
<dbReference type="EMBL" id="KR269720">
    <property type="protein sequence ID" value="AKJ73160.1"/>
    <property type="molecule type" value="Genomic_DNA"/>
</dbReference>
<gene>
    <name evidence="2" type="ORF">PKO111_106</name>
</gene>
<protein>
    <submittedName>
        <fullName evidence="2">Beta-glucosyl-HMC-alpha-glucosyl-transferase</fullName>
    </submittedName>
</protein>
<reference evidence="2 3" key="1">
    <citation type="submission" date="2015-04" db="EMBL/GenBank/DDBJ databases">
        <title>Complete Genome Sequence of K. oxytoca Bacteriophage PKO111.</title>
        <authorList>
            <person name="Lee J.-H."/>
            <person name="Park E.-A."/>
            <person name="Lee D.-H."/>
        </authorList>
    </citation>
    <scope>NUCLEOTIDE SEQUENCE [LARGE SCALE GENOMIC DNA]</scope>
</reference>
<evidence type="ECO:0000313" key="2">
    <source>
        <dbReference type="EMBL" id="AKJ73160.1"/>
    </source>
</evidence>
<sequence>MIQFVIPSYKRAGAVTALTMFPDGYVPHLVVRESEKEAYETWHGHAAKIVTVPDDVDGIAGTRRLITEMYAGQRIWMLDDDTTIHLTEIRERDDRRVPLGVGEAMSQEVFDDMVKYVETAMDCGYYHGHARLPIFKITSSWGHYRENSFGFTNTFYDLTKLTAEDIGYGIIDLNEDAYAFLKLINMGHPHLALFKYLVKSGKVQSPGGCSTQRDTARQNRALEQLHAAFPNQARWKSKDGERRGLFGDDEPLKSIRMCINTRVKSQAFHEFGKVEPYL</sequence>
<evidence type="ECO:0000259" key="1">
    <source>
        <dbReference type="Pfam" id="PF20691"/>
    </source>
</evidence>
<evidence type="ECO:0000313" key="3">
    <source>
        <dbReference type="Proteomes" id="UP000202948"/>
    </source>
</evidence>
<organism evidence="2 3">
    <name type="scientific">Klebsiella phage PKO111</name>
    <dbReference type="NCBI Taxonomy" id="1654928"/>
    <lineage>
        <taxon>Viruses</taxon>
        <taxon>Duplodnaviria</taxon>
        <taxon>Heunggongvirae</taxon>
        <taxon>Uroviricota</taxon>
        <taxon>Caudoviricetes</taxon>
        <taxon>Pantevenvirales</taxon>
        <taxon>Straboviridae</taxon>
        <taxon>Tevenvirinae</taxon>
        <taxon>Jiaodavirus</taxon>
        <taxon>Jiaodavirus pko111</taxon>
    </lineage>
</organism>
<accession>A0A159B7X0</accession>
<dbReference type="GeneID" id="29080618"/>
<dbReference type="RefSeq" id="YP_009289507.1">
    <property type="nucleotide sequence ID" value="NC_031095.1"/>
</dbReference>
<dbReference type="Proteomes" id="UP000202948">
    <property type="component" value="Segment"/>
</dbReference>